<dbReference type="Proteomes" id="UP001523263">
    <property type="component" value="Unassembled WGS sequence"/>
</dbReference>
<keyword evidence="3" id="KW-1185">Reference proteome</keyword>
<evidence type="ECO:0008006" key="4">
    <source>
        <dbReference type="Google" id="ProtNLM"/>
    </source>
</evidence>
<sequence>MITRRATSLEANHVVERSTVLAALGVPPEHVLPAPKLIDQPGHVIVTDQTRAIVDDIVGLIGRPVVVHAAGGVGKSVLTTQIEPNLPSGSVTLVYDCFGNGGYRRSSSPRHQHRQGLVQLANELAVHALCDPLIPVGTAQPADYARAFMARVQGAAEAVTASAPGALLVLVVDAADNAALIANDCGERTFVTDVLRETLPDNVRPAKPGRPRRQLSARPPPSATTRSVRRPTSAPRTATSRTPSTTARAVRRARPCPPTPRPAPRPRYPAK</sequence>
<evidence type="ECO:0000313" key="3">
    <source>
        <dbReference type="Proteomes" id="UP001523263"/>
    </source>
</evidence>
<organism evidence="2 3">
    <name type="scientific">Streptomyces griseoincarnatus</name>
    <dbReference type="NCBI Taxonomy" id="29305"/>
    <lineage>
        <taxon>Bacteria</taxon>
        <taxon>Bacillati</taxon>
        <taxon>Actinomycetota</taxon>
        <taxon>Actinomycetes</taxon>
        <taxon>Kitasatosporales</taxon>
        <taxon>Streptomycetaceae</taxon>
        <taxon>Streptomyces</taxon>
        <taxon>Streptomyces griseoincarnatus group</taxon>
    </lineage>
</organism>
<evidence type="ECO:0000256" key="1">
    <source>
        <dbReference type="SAM" id="MobiDB-lite"/>
    </source>
</evidence>
<evidence type="ECO:0000313" key="2">
    <source>
        <dbReference type="EMBL" id="MCM2515614.1"/>
    </source>
</evidence>
<dbReference type="EMBL" id="JAMQBH010000010">
    <property type="protein sequence ID" value="MCM2515614.1"/>
    <property type="molecule type" value="Genomic_DNA"/>
</dbReference>
<proteinExistence type="predicted"/>
<comment type="caution">
    <text evidence="2">The sequence shown here is derived from an EMBL/GenBank/DDBJ whole genome shotgun (WGS) entry which is preliminary data.</text>
</comment>
<feature type="region of interest" description="Disordered" evidence="1">
    <location>
        <begin position="201"/>
        <end position="271"/>
    </location>
</feature>
<protein>
    <recommendedName>
        <fullName evidence="4">Orc1-like AAA ATPase domain-containing protein</fullName>
    </recommendedName>
</protein>
<gene>
    <name evidence="2" type="ORF">NC658_20495</name>
</gene>
<accession>A0ABT0VW98</accession>
<dbReference type="RefSeq" id="WP_251099087.1">
    <property type="nucleotide sequence ID" value="NZ_JAMQBH010000010.1"/>
</dbReference>
<feature type="compositionally biased region" description="Low complexity" evidence="1">
    <location>
        <begin position="230"/>
        <end position="248"/>
    </location>
</feature>
<reference evidence="2 3" key="1">
    <citation type="submission" date="2022-06" db="EMBL/GenBank/DDBJ databases">
        <title>Whole genome sequence of Streptomyces griseoincarnatus RB7AG.</title>
        <authorList>
            <person name="Ray L."/>
            <person name="Behera S."/>
            <person name="Panda A.N."/>
        </authorList>
    </citation>
    <scope>NUCLEOTIDE SEQUENCE [LARGE SCALE GENOMIC DNA]</scope>
    <source>
        <strain evidence="2 3">RB7AG</strain>
    </source>
</reference>
<feature type="compositionally biased region" description="Pro residues" evidence="1">
    <location>
        <begin position="255"/>
        <end position="271"/>
    </location>
</feature>
<name>A0ABT0VW98_STRGI</name>